<keyword evidence="1" id="KW-0175">Coiled coil</keyword>
<gene>
    <name evidence="3" type="ORF">CcCBS67573_g00954</name>
</gene>
<feature type="compositionally biased region" description="Low complexity" evidence="2">
    <location>
        <begin position="874"/>
        <end position="891"/>
    </location>
</feature>
<dbReference type="EMBL" id="QEAP01000014">
    <property type="protein sequence ID" value="TPX77819.1"/>
    <property type="molecule type" value="Genomic_DNA"/>
</dbReference>
<feature type="region of interest" description="Disordered" evidence="2">
    <location>
        <begin position="543"/>
        <end position="578"/>
    </location>
</feature>
<evidence type="ECO:0000313" key="4">
    <source>
        <dbReference type="Proteomes" id="UP000320333"/>
    </source>
</evidence>
<dbReference type="Proteomes" id="UP000320333">
    <property type="component" value="Unassembled WGS sequence"/>
</dbReference>
<sequence length="952" mass="103463">MFVFKNLPATLRSGSSLPTSPAPWVDLVIASDGVEAVADVVFELVGYAKVSLFVTPDSLFASPADRMAGQMRRIDSEEVFVTVSQKLADPQKFAKGAHTYTLNMDIPNSLFPSFTYATQDKSEFYSIRYVLRVRLPTRTPGEFPVAEHPVIMTTSKITEESMTPMSLVDFMGSQYGSVLTLKARRSQFLPLQPMFMLYTHHAPVQLPVTGSYLELVQRAGLPGPNGKQDRMGIERIISTFEIPSIPAGMTSTYTLRLPSLPQLPPTIQLGPIDISYLLRVVSTFSNGGHEILGPIEISILPEVQKLDLPSGYDEAVELLEGNSGTGTGFRPRIYELVQWIPPEQRRPVAQTSLPFQNGSMHSLGSNMVPGPATTGTSVAGLEMGMEMGMRFGTNPAPVRGQSIHTGDDMMRRANMEREAQQQAMRIAEAHAELERVKLETSRERELALERKRQEETRIRNAAQAEMDRQLKIEREKTLALRLQVERMKSGVPFAKVSSTPSASIPAYASYAGSSVPTYSNTGLSLHAPTAGGGATSLPNIQTASIPAPPPSSMFDRIVESPISPPSQLQQPQASLARQSPALETHAYPTPVPLTLARPSSPPSQFNDTFSRTTPSQSRTNSAPQSYQEAQSEAEQLVDSIFEQAVSDYKSAVKRNYKALMGAKDRDIHKARIANEVSGLVGGILGDVARTRIALDRLNAKYATVDKEVIMDFERDKRESVLRQVKALYPSLQAAIAAGVVKDDLEVHEQCALALKPLRQDLTDSVFYVGMRDTERRDLEILANRIWTAAMRCFETDVRDPLIKELLGSNGSKDTKTMYGMGSSSGTMTGNRASSKVPGMSLATNGQSASVSATPQFGGSTGNVTPQLGSGGALNQGSSSSSTSSLPGASAANSPPVASKSKFWRFSKSPTTPGAVCMRDDCGVKKTGHGSTKMFCSQKCENLVMKQQRNSFQ</sequence>
<feature type="compositionally biased region" description="Low complexity" evidence="2">
    <location>
        <begin position="816"/>
        <end position="829"/>
    </location>
</feature>
<keyword evidence="4" id="KW-1185">Reference proteome</keyword>
<comment type="caution">
    <text evidence="3">The sequence shown here is derived from an EMBL/GenBank/DDBJ whole genome shotgun (WGS) entry which is preliminary data.</text>
</comment>
<feature type="compositionally biased region" description="Low complexity" evidence="2">
    <location>
        <begin position="565"/>
        <end position="578"/>
    </location>
</feature>
<protein>
    <submittedName>
        <fullName evidence="3">Uncharacterized protein</fullName>
    </submittedName>
</protein>
<dbReference type="AlphaFoldDB" id="A0A507FN34"/>
<feature type="compositionally biased region" description="Polar residues" evidence="2">
    <location>
        <begin position="602"/>
        <end position="620"/>
    </location>
</feature>
<feature type="region of interest" description="Disordered" evidence="2">
    <location>
        <begin position="591"/>
        <end position="631"/>
    </location>
</feature>
<evidence type="ECO:0000256" key="2">
    <source>
        <dbReference type="SAM" id="MobiDB-lite"/>
    </source>
</evidence>
<feature type="compositionally biased region" description="Low complexity" evidence="2">
    <location>
        <begin position="621"/>
        <end position="631"/>
    </location>
</feature>
<evidence type="ECO:0000256" key="1">
    <source>
        <dbReference type="SAM" id="Coils"/>
    </source>
</evidence>
<dbReference type="InterPro" id="IPR014752">
    <property type="entry name" value="Arrestin-like_C"/>
</dbReference>
<feature type="region of interest" description="Disordered" evidence="2">
    <location>
        <begin position="813"/>
        <end position="899"/>
    </location>
</feature>
<proteinExistence type="predicted"/>
<dbReference type="OrthoDB" id="2157746at2759"/>
<reference evidence="3 4" key="1">
    <citation type="journal article" date="2019" name="Sci. Rep.">
        <title>Comparative genomics of chytrid fungi reveal insights into the obligate biotrophic and pathogenic lifestyle of Synchytrium endobioticum.</title>
        <authorList>
            <person name="van de Vossenberg B.T.L.H."/>
            <person name="Warris S."/>
            <person name="Nguyen H.D.T."/>
            <person name="van Gent-Pelzer M.P.E."/>
            <person name="Joly D.L."/>
            <person name="van de Geest H.C."/>
            <person name="Bonants P.J.M."/>
            <person name="Smith D.S."/>
            <person name="Levesque C.A."/>
            <person name="van der Lee T.A.J."/>
        </authorList>
    </citation>
    <scope>NUCLEOTIDE SEQUENCE [LARGE SCALE GENOMIC DNA]</scope>
    <source>
        <strain evidence="3 4">CBS 675.73</strain>
    </source>
</reference>
<feature type="compositionally biased region" description="Polar residues" evidence="2">
    <location>
        <begin position="841"/>
        <end position="866"/>
    </location>
</feature>
<feature type="coiled-coil region" evidence="1">
    <location>
        <begin position="410"/>
        <end position="439"/>
    </location>
</feature>
<dbReference type="STRING" id="246404.A0A507FN34"/>
<name>A0A507FN34_9FUNG</name>
<dbReference type="Gene3D" id="2.60.40.640">
    <property type="match status" value="1"/>
</dbReference>
<organism evidence="3 4">
    <name type="scientific">Chytriomyces confervae</name>
    <dbReference type="NCBI Taxonomy" id="246404"/>
    <lineage>
        <taxon>Eukaryota</taxon>
        <taxon>Fungi</taxon>
        <taxon>Fungi incertae sedis</taxon>
        <taxon>Chytridiomycota</taxon>
        <taxon>Chytridiomycota incertae sedis</taxon>
        <taxon>Chytridiomycetes</taxon>
        <taxon>Chytridiales</taxon>
        <taxon>Chytriomycetaceae</taxon>
        <taxon>Chytriomyces</taxon>
    </lineage>
</organism>
<evidence type="ECO:0000313" key="3">
    <source>
        <dbReference type="EMBL" id="TPX77819.1"/>
    </source>
</evidence>
<accession>A0A507FN34</accession>